<dbReference type="RefSeq" id="WP_154572967.1">
    <property type="nucleotide sequence ID" value="NZ_DBEZJY010000002.1"/>
</dbReference>
<dbReference type="Pfam" id="PF00860">
    <property type="entry name" value="Xan_ur_permease"/>
    <property type="match status" value="1"/>
</dbReference>
<evidence type="ECO:0000256" key="1">
    <source>
        <dbReference type="ARBA" id="ARBA00004651"/>
    </source>
</evidence>
<feature type="transmembrane region" description="Helical" evidence="9">
    <location>
        <begin position="47"/>
        <end position="68"/>
    </location>
</feature>
<evidence type="ECO:0000256" key="6">
    <source>
        <dbReference type="ARBA" id="ARBA00022989"/>
    </source>
</evidence>
<comment type="similarity">
    <text evidence="2 8">Belongs to the nucleobase:cation symporter-2 (NCS2) (TC 2.A.40) family. Azg-like subfamily.</text>
</comment>
<proteinExistence type="inferred from homology"/>
<reference evidence="10" key="1">
    <citation type="submission" date="2019-09" db="EMBL/GenBank/DDBJ databases">
        <title>In-depth cultivation of the pig gut microbiome towards novel bacterial diversity and tailored functional studies.</title>
        <authorList>
            <person name="Wylensek D."/>
            <person name="Hitch T.C.A."/>
            <person name="Clavel T."/>
        </authorList>
    </citation>
    <scope>NUCLEOTIDE SEQUENCE</scope>
    <source>
        <strain evidence="10">RF-744-FAT-WT-3</strain>
    </source>
</reference>
<keyword evidence="7 8" id="KW-0472">Membrane</keyword>
<evidence type="ECO:0000256" key="5">
    <source>
        <dbReference type="ARBA" id="ARBA00022692"/>
    </source>
</evidence>
<keyword evidence="4 8" id="KW-1003">Cell membrane</keyword>
<dbReference type="InterPro" id="IPR026033">
    <property type="entry name" value="Azg-like_bact_archaea"/>
</dbReference>
<feature type="transmembrane region" description="Helical" evidence="9">
    <location>
        <begin position="20"/>
        <end position="41"/>
    </location>
</feature>
<feature type="transmembrane region" description="Helical" evidence="9">
    <location>
        <begin position="80"/>
        <end position="97"/>
    </location>
</feature>
<dbReference type="EMBL" id="VUNB01000006">
    <property type="protein sequence ID" value="MST69497.1"/>
    <property type="molecule type" value="Genomic_DNA"/>
</dbReference>
<feature type="transmembrane region" description="Helical" evidence="9">
    <location>
        <begin position="434"/>
        <end position="454"/>
    </location>
</feature>
<evidence type="ECO:0000313" key="10">
    <source>
        <dbReference type="EMBL" id="MST69497.1"/>
    </source>
</evidence>
<feature type="transmembrane region" description="Helical" evidence="9">
    <location>
        <begin position="344"/>
        <end position="377"/>
    </location>
</feature>
<dbReference type="InterPro" id="IPR006043">
    <property type="entry name" value="NCS2"/>
</dbReference>
<name>A0A6A8MCW1_9FIRM</name>
<evidence type="ECO:0000256" key="7">
    <source>
        <dbReference type="ARBA" id="ARBA00023136"/>
    </source>
</evidence>
<accession>A0A6A8MCW1</accession>
<evidence type="ECO:0000256" key="8">
    <source>
        <dbReference type="PIRNR" id="PIRNR005353"/>
    </source>
</evidence>
<dbReference type="InterPro" id="IPR045018">
    <property type="entry name" value="Azg-like"/>
</dbReference>
<keyword evidence="6 8" id="KW-1133">Transmembrane helix</keyword>
<feature type="transmembrane region" description="Helical" evidence="9">
    <location>
        <begin position="389"/>
        <end position="422"/>
    </location>
</feature>
<keyword evidence="3 8" id="KW-0813">Transport</keyword>
<organism evidence="10">
    <name type="scientific">Baileyella intestinalis</name>
    <dbReference type="NCBI Taxonomy" id="2606709"/>
    <lineage>
        <taxon>Bacteria</taxon>
        <taxon>Bacillati</taxon>
        <taxon>Bacillota</taxon>
        <taxon>Clostridia</taxon>
        <taxon>Peptostreptococcales</taxon>
        <taxon>Anaerovoracaceae</taxon>
        <taxon>Baileyella</taxon>
    </lineage>
</organism>
<dbReference type="PANTHER" id="PTHR43337">
    <property type="entry name" value="XANTHINE/URACIL PERMEASE C887.17-RELATED"/>
    <property type="match status" value="1"/>
</dbReference>
<keyword evidence="5 8" id="KW-0812">Transmembrane</keyword>
<feature type="transmembrane region" description="Helical" evidence="9">
    <location>
        <begin position="260"/>
        <end position="282"/>
    </location>
</feature>
<evidence type="ECO:0000256" key="2">
    <source>
        <dbReference type="ARBA" id="ARBA00005697"/>
    </source>
</evidence>
<evidence type="ECO:0000256" key="9">
    <source>
        <dbReference type="SAM" id="Phobius"/>
    </source>
</evidence>
<feature type="transmembrane region" description="Helical" evidence="9">
    <location>
        <begin position="135"/>
        <end position="156"/>
    </location>
</feature>
<feature type="transmembrane region" description="Helical" evidence="9">
    <location>
        <begin position="176"/>
        <end position="192"/>
    </location>
</feature>
<dbReference type="GO" id="GO:0005886">
    <property type="term" value="C:plasma membrane"/>
    <property type="evidence" value="ECO:0007669"/>
    <property type="project" value="UniProtKB-SubCell"/>
</dbReference>
<evidence type="ECO:0000256" key="3">
    <source>
        <dbReference type="ARBA" id="ARBA00022448"/>
    </source>
</evidence>
<evidence type="ECO:0000256" key="4">
    <source>
        <dbReference type="ARBA" id="ARBA00022475"/>
    </source>
</evidence>
<comment type="subcellular location">
    <subcellularLocation>
        <location evidence="1 8">Cell membrane</location>
        <topology evidence="1 8">Multi-pass membrane protein</topology>
    </subcellularLocation>
</comment>
<dbReference type="PANTHER" id="PTHR43337:SF1">
    <property type="entry name" value="XANTHINE_URACIL PERMEASE C887.17-RELATED"/>
    <property type="match status" value="1"/>
</dbReference>
<feature type="transmembrane region" description="Helical" evidence="9">
    <location>
        <begin position="199"/>
        <end position="220"/>
    </location>
</feature>
<sequence>MEKFFKLKEHQTDKRTEITAGITTFLSMVYILAVNPNILSASGLDSAAVFTATAVSAAFATLIMAFYANYPVALASGMGLNAYFAYSVCVPMAQAGIKDPYQIALTAVLVEGIVFVLLSLTNFREKLVNDVPANLKYGITAGIGFFIVIVALKGAGIVVSDPSTVVAMGDVAKPEFVLAIVGFLIIAILDHYNVKGHILWGILITWCLGMVAQAIGWYQVDPKAGAYSLFPTFTAASFIPKAPSFMAFNFKWVGKNLVEFLVITFSFLFVDLFDTVGTLIGVASKGNLLDEDGKLPRAKQALMSDAIGTIAGACLGTSTVTSFVESTAGVASGGRTGMTSLTTAILFLVAIFFSPIFLAIPGFATSPALIYVGLLMISSIKNMEFDKDIADTVAGFLAIIMMPFTYSIANGIMYGMLSWVILKVVTGKAKQVPPVMWISAALFAVRFITLIYGIGYR</sequence>
<dbReference type="GO" id="GO:0005345">
    <property type="term" value="F:purine nucleobase transmembrane transporter activity"/>
    <property type="evidence" value="ECO:0007669"/>
    <property type="project" value="TreeGrafter"/>
</dbReference>
<protein>
    <submittedName>
        <fullName evidence="10">NCS2 family permease</fullName>
    </submittedName>
</protein>
<comment type="caution">
    <text evidence="10">The sequence shown here is derived from an EMBL/GenBank/DDBJ whole genome shotgun (WGS) entry which is preliminary data.</text>
</comment>
<dbReference type="PIRSF" id="PIRSF005353">
    <property type="entry name" value="PbuG"/>
    <property type="match status" value="1"/>
</dbReference>
<feature type="transmembrane region" description="Helical" evidence="9">
    <location>
        <begin position="302"/>
        <end position="324"/>
    </location>
</feature>
<gene>
    <name evidence="10" type="ORF">FYJ66_07865</name>
</gene>
<dbReference type="AlphaFoldDB" id="A0A6A8MCW1"/>
<feature type="transmembrane region" description="Helical" evidence="9">
    <location>
        <begin position="103"/>
        <end position="123"/>
    </location>
</feature>